<keyword evidence="3" id="KW-1185">Reference proteome</keyword>
<sequence length="71" mass="8213">MAYISISRGFTASLSERFDEMVKSIRLTLHRRRVFKQTQRELNALSSRELADLGIHRTMITRIALEAAYGK</sequence>
<gene>
    <name evidence="2" type="ORF">JL811_03280</name>
</gene>
<dbReference type="InterPro" id="IPR009506">
    <property type="entry name" value="YjiS-like"/>
</dbReference>
<proteinExistence type="predicted"/>
<evidence type="ECO:0000259" key="1">
    <source>
        <dbReference type="Pfam" id="PF06568"/>
    </source>
</evidence>
<evidence type="ECO:0000313" key="3">
    <source>
        <dbReference type="Proteomes" id="UP000648908"/>
    </source>
</evidence>
<accession>A0A8K0XZN3</accession>
<feature type="domain" description="YjiS-like" evidence="1">
    <location>
        <begin position="26"/>
        <end position="60"/>
    </location>
</feature>
<reference evidence="2" key="1">
    <citation type="submission" date="2021-01" db="EMBL/GenBank/DDBJ databases">
        <title>Tabrizicola alba sp. nov. a motile alkaliphilic bacterium isolated from a soda lake.</title>
        <authorList>
            <person name="Szuroczki S."/>
            <person name="Abbaszade G."/>
            <person name="Schumann P."/>
            <person name="Toth E."/>
        </authorList>
    </citation>
    <scope>NUCLEOTIDE SEQUENCE</scope>
    <source>
        <strain evidence="2">DMG-N-6</strain>
    </source>
</reference>
<dbReference type="EMBL" id="JAESVN010000001">
    <property type="protein sequence ID" value="MBL4916233.1"/>
    <property type="molecule type" value="Genomic_DNA"/>
</dbReference>
<protein>
    <submittedName>
        <fullName evidence="2">DUF1127 domain-containing protein</fullName>
    </submittedName>
</protein>
<dbReference type="RefSeq" id="WP_202686893.1">
    <property type="nucleotide sequence ID" value="NZ_JAESVN010000001.1"/>
</dbReference>
<comment type="caution">
    <text evidence="2">The sequence shown here is derived from an EMBL/GenBank/DDBJ whole genome shotgun (WGS) entry which is preliminary data.</text>
</comment>
<organism evidence="2 3">
    <name type="scientific">Szabonella alba</name>
    <dbReference type="NCBI Taxonomy" id="2804194"/>
    <lineage>
        <taxon>Bacteria</taxon>
        <taxon>Pseudomonadati</taxon>
        <taxon>Pseudomonadota</taxon>
        <taxon>Alphaproteobacteria</taxon>
        <taxon>Rhodobacterales</taxon>
        <taxon>Paracoccaceae</taxon>
        <taxon>Szabonella</taxon>
    </lineage>
</organism>
<dbReference type="Pfam" id="PF06568">
    <property type="entry name" value="YjiS-like"/>
    <property type="match status" value="1"/>
</dbReference>
<name>A0A8K0XZN3_9RHOB</name>
<dbReference type="AlphaFoldDB" id="A0A8K0XZN3"/>
<evidence type="ECO:0000313" key="2">
    <source>
        <dbReference type="EMBL" id="MBL4916233.1"/>
    </source>
</evidence>
<dbReference type="Proteomes" id="UP000648908">
    <property type="component" value="Unassembled WGS sequence"/>
</dbReference>